<comment type="caution">
    <text evidence="1">The sequence shown here is derived from an EMBL/GenBank/DDBJ whole genome shotgun (WGS) entry which is preliminary data.</text>
</comment>
<name>A0A915Z8M8_9GLOM</name>
<organism evidence="1 3">
    <name type="scientific">Rhizophagus irregularis</name>
    <dbReference type="NCBI Taxonomy" id="588596"/>
    <lineage>
        <taxon>Eukaryota</taxon>
        <taxon>Fungi</taxon>
        <taxon>Fungi incertae sedis</taxon>
        <taxon>Mucoromycota</taxon>
        <taxon>Glomeromycotina</taxon>
        <taxon>Glomeromycetes</taxon>
        <taxon>Glomerales</taxon>
        <taxon>Glomeraceae</taxon>
        <taxon>Rhizophagus</taxon>
    </lineage>
</organism>
<dbReference type="Proteomes" id="UP000684084">
    <property type="component" value="Unassembled WGS sequence"/>
</dbReference>
<dbReference type="OrthoDB" id="2473914at2759"/>
<evidence type="ECO:0000313" key="2">
    <source>
        <dbReference type="EMBL" id="CAB5382995.1"/>
    </source>
</evidence>
<reference evidence="1" key="1">
    <citation type="submission" date="2020-05" db="EMBL/GenBank/DDBJ databases">
        <authorList>
            <person name="Rincon C."/>
            <person name="Sanders R I."/>
            <person name="Robbins C."/>
            <person name="Chaturvedi A."/>
        </authorList>
    </citation>
    <scope>NUCLEOTIDE SEQUENCE</scope>
    <source>
        <strain evidence="1">CHB12</strain>
    </source>
</reference>
<proteinExistence type="predicted"/>
<dbReference type="EMBL" id="CAGKOT010000023">
    <property type="protein sequence ID" value="CAB5367156.1"/>
    <property type="molecule type" value="Genomic_DNA"/>
</dbReference>
<sequence length="75" mass="8654">MWKFSQLSAKKFKEIRYTMTDNNDRDGRTVGGLEIAIQAYPCYCKIAPSQLGRGVVVYSTTHNIFSGLRYLEDHY</sequence>
<dbReference type="EMBL" id="CAGKOT010000047">
    <property type="protein sequence ID" value="CAB5382995.1"/>
    <property type="molecule type" value="Genomic_DNA"/>
</dbReference>
<accession>A0A915Z8M8</accession>
<gene>
    <name evidence="1" type="ORF">CHRIB12_LOCUS11191</name>
    <name evidence="2" type="ORF">CHRIB12_LOCUS18226</name>
</gene>
<dbReference type="AlphaFoldDB" id="A0A915Z8M8"/>
<evidence type="ECO:0000313" key="1">
    <source>
        <dbReference type="EMBL" id="CAB5367156.1"/>
    </source>
</evidence>
<protein>
    <submittedName>
        <fullName evidence="1">Uncharacterized protein</fullName>
    </submittedName>
</protein>
<evidence type="ECO:0000313" key="3">
    <source>
        <dbReference type="Proteomes" id="UP000684084"/>
    </source>
</evidence>